<dbReference type="Pfam" id="PF00566">
    <property type="entry name" value="RabGAP-TBC"/>
    <property type="match status" value="1"/>
</dbReference>
<dbReference type="InterPro" id="IPR035969">
    <property type="entry name" value="Rab-GAP_TBC_sf"/>
</dbReference>
<feature type="region of interest" description="Disordered" evidence="1">
    <location>
        <begin position="316"/>
        <end position="393"/>
    </location>
</feature>
<dbReference type="InterPro" id="IPR050302">
    <property type="entry name" value="Rab_GAP_TBC_domain"/>
</dbReference>
<keyword evidence="4" id="KW-1185">Reference proteome</keyword>
<feature type="compositionally biased region" description="Polar residues" evidence="1">
    <location>
        <begin position="649"/>
        <end position="663"/>
    </location>
</feature>
<sequence length="1060" mass="116708">MAPQRFPSLRSGSTRKPRSEAVTATGPHYIPYTPATAAATATTTTTAATLGSQPATATAPAPAPGLIALPYEQTAQAQPPILLPPPRNPLRASRRPPASSAQLPSSPAAPEITTATSTTTSTTTTTSDLHVVPPPIPAREQHFGQADIEHPRLHLRLHLPLHPAARRQCQSNHSPASSTSTTASTAASSICADWRRDSLLGTLSSASATLHEEDEEDDEDAFRYDYHVKLHVVDTPSIYSTDEPTPALSSDEPCTPQHTSRPSFQSRWSVTDSDTSEIASVNLPKDTATKRLVKGLSLKLPPPPMKRLRKKSLNEGAVAPTPPHSPHSGLSQPSPAPHLSFSPKAPDSVRDSRQEIYQFDSHIQSPNPTGLRPLSERSQPPPPQNDFHPINTSIPEGRFLDDIESLNFSKRGSILFGGKRAVRPPNPALGPSPMQMSPTRPAPAPVPAVSSADGAPDSKPAAVSLQPTPRDSARKLSLPNIRVMSVDTERESQKVRSLYESGDFVNWQDGAPGSPSGEPAESGDQLPSDGEDIVAERRRRQSVRALYLCPNTLLSATSLPSPQGNTRRSEYELAGGIEDWENVQVDDVDRYGFIHFQRPKSRRSIPAETHSLHSTVGRRNGRNVLTKRTDGPSSPPGLSRIPSRKVSARSLNTQTSGVSTSSRFTVRSGIRTAANLLPHNRDRKVIDEAGEMLGLPPGLVDIEEEQKSEQVLKDAHEREVKRTEKWRKMAKTVIKGKDDKGVMFAVEDIAKVKRSKGSEHHFEIQGTVIEFDVKSPKLIERTWKGIPDCWRGAAWYSFLSASAQKAKSDTTEEQLFAEFHRLQDVSSPDDTQIDLDVPRTINKHIMFRKRYRGGQRLLFRVLHAMSLYFPKTGYVQGMAGLAATMLCYYDEERCFVMLVRLWQFRGLDRLYQPGFAGLMLALKDLEDHWLHGKAAAQKLNEMGIDPTAYGTRWYLTLFNLSIPFAAQLRVWDVFMLLGGSSPSPDPSAAKEKEAETTFNGLEILHATSAALIDGQKELIIDADFENVMKALTSAQPVKDDDRFMNVVRAEWNMHRKKRRS</sequence>
<dbReference type="SUPFAM" id="SSF47923">
    <property type="entry name" value="Ypt/Rab-GAP domain of gyp1p"/>
    <property type="match status" value="2"/>
</dbReference>
<evidence type="ECO:0000313" key="3">
    <source>
        <dbReference type="EMBL" id="KAL2282064.1"/>
    </source>
</evidence>
<dbReference type="SMART" id="SM00164">
    <property type="entry name" value="TBC"/>
    <property type="match status" value="1"/>
</dbReference>
<dbReference type="Gene3D" id="1.10.8.270">
    <property type="entry name" value="putative rabgap domain of human tbc1 domain family member 14 like domains"/>
    <property type="match status" value="1"/>
</dbReference>
<gene>
    <name evidence="3" type="ORF">FJTKL_11129</name>
</gene>
<reference evidence="3 4" key="1">
    <citation type="submission" date="2024-03" db="EMBL/GenBank/DDBJ databases">
        <title>A high-quality draft genome sequence of Diaporthe vaccinii, a causative agent of upright dieback and viscid rot disease in cranberry plants.</title>
        <authorList>
            <person name="Sarrasin M."/>
            <person name="Lang B.F."/>
            <person name="Burger G."/>
        </authorList>
    </citation>
    <scope>NUCLEOTIDE SEQUENCE [LARGE SCALE GENOMIC DNA]</scope>
    <source>
        <strain evidence="3 4">IS7</strain>
    </source>
</reference>
<evidence type="ECO:0000259" key="2">
    <source>
        <dbReference type="PROSITE" id="PS50086"/>
    </source>
</evidence>
<feature type="domain" description="Rab-GAP TBC" evidence="2">
    <location>
        <begin position="785"/>
        <end position="978"/>
    </location>
</feature>
<evidence type="ECO:0000256" key="1">
    <source>
        <dbReference type="SAM" id="MobiDB-lite"/>
    </source>
</evidence>
<organism evidence="3 4">
    <name type="scientific">Diaporthe vaccinii</name>
    <dbReference type="NCBI Taxonomy" id="105482"/>
    <lineage>
        <taxon>Eukaryota</taxon>
        <taxon>Fungi</taxon>
        <taxon>Dikarya</taxon>
        <taxon>Ascomycota</taxon>
        <taxon>Pezizomycotina</taxon>
        <taxon>Sordariomycetes</taxon>
        <taxon>Sordariomycetidae</taxon>
        <taxon>Diaporthales</taxon>
        <taxon>Diaporthaceae</taxon>
        <taxon>Diaporthe</taxon>
        <taxon>Diaporthe eres species complex</taxon>
    </lineage>
</organism>
<dbReference type="PROSITE" id="PS50086">
    <property type="entry name" value="TBC_RABGAP"/>
    <property type="match status" value="1"/>
</dbReference>
<dbReference type="EMBL" id="JBAWTH010000052">
    <property type="protein sequence ID" value="KAL2282064.1"/>
    <property type="molecule type" value="Genomic_DNA"/>
</dbReference>
<feature type="compositionally biased region" description="Polar residues" evidence="1">
    <location>
        <begin position="256"/>
        <end position="279"/>
    </location>
</feature>
<feature type="region of interest" description="Disordered" evidence="1">
    <location>
        <begin position="418"/>
        <end position="529"/>
    </location>
</feature>
<dbReference type="PANTHER" id="PTHR47219">
    <property type="entry name" value="RAB GTPASE-ACTIVATING PROTEIN 1-LIKE"/>
    <property type="match status" value="1"/>
</dbReference>
<dbReference type="InterPro" id="IPR000195">
    <property type="entry name" value="Rab-GAP-TBC_dom"/>
</dbReference>
<feature type="compositionally biased region" description="Low complexity" evidence="1">
    <location>
        <begin position="35"/>
        <end position="60"/>
    </location>
</feature>
<feature type="region of interest" description="Disordered" evidence="1">
    <location>
        <begin position="623"/>
        <end position="663"/>
    </location>
</feature>
<accession>A0ABR4EI10</accession>
<dbReference type="Gene3D" id="1.10.472.80">
    <property type="entry name" value="Ypt/Rab-GAP domain of gyp1p, domain 3"/>
    <property type="match status" value="1"/>
</dbReference>
<proteinExistence type="predicted"/>
<feature type="region of interest" description="Disordered" evidence="1">
    <location>
        <begin position="165"/>
        <end position="184"/>
    </location>
</feature>
<protein>
    <recommendedName>
        <fullName evidence="2">Rab-GAP TBC domain-containing protein</fullName>
    </recommendedName>
</protein>
<dbReference type="PANTHER" id="PTHR47219:SF9">
    <property type="entry name" value="GTPASE ACTIVATING PROTEIN AND CENTROSOME-ASSOCIATED, ISOFORM B"/>
    <property type="match status" value="1"/>
</dbReference>
<feature type="compositionally biased region" description="Low complexity" evidence="1">
    <location>
        <begin position="89"/>
        <end position="127"/>
    </location>
</feature>
<feature type="region of interest" description="Disordered" evidence="1">
    <location>
        <begin position="1"/>
        <end position="138"/>
    </location>
</feature>
<dbReference type="Proteomes" id="UP001600888">
    <property type="component" value="Unassembled WGS sequence"/>
</dbReference>
<comment type="caution">
    <text evidence="3">The sequence shown here is derived from an EMBL/GenBank/DDBJ whole genome shotgun (WGS) entry which is preliminary data.</text>
</comment>
<feature type="region of interest" description="Disordered" evidence="1">
    <location>
        <begin position="237"/>
        <end position="283"/>
    </location>
</feature>
<name>A0ABR4EI10_9PEZI</name>
<evidence type="ECO:0000313" key="4">
    <source>
        <dbReference type="Proteomes" id="UP001600888"/>
    </source>
</evidence>